<dbReference type="GO" id="GO:0006189">
    <property type="term" value="P:'de novo' IMP biosynthetic process"/>
    <property type="evidence" value="ECO:0007669"/>
    <property type="project" value="InterPro"/>
</dbReference>
<dbReference type="InterPro" id="IPR002912">
    <property type="entry name" value="ACT_dom"/>
</dbReference>
<proteinExistence type="inferred from homology"/>
<dbReference type="GO" id="GO:0006730">
    <property type="term" value="P:one-carbon metabolic process"/>
    <property type="evidence" value="ECO:0007669"/>
    <property type="project" value="UniProtKB-KW"/>
</dbReference>
<dbReference type="InterPro" id="IPR004810">
    <property type="entry name" value="PurU"/>
</dbReference>
<organism evidence="4 5">
    <name type="scientific">Triparma columacea</name>
    <dbReference type="NCBI Taxonomy" id="722753"/>
    <lineage>
        <taxon>Eukaryota</taxon>
        <taxon>Sar</taxon>
        <taxon>Stramenopiles</taxon>
        <taxon>Ochrophyta</taxon>
        <taxon>Bolidophyceae</taxon>
        <taxon>Parmales</taxon>
        <taxon>Triparmaceae</taxon>
        <taxon>Triparma</taxon>
    </lineage>
</organism>
<accession>A0A9W7G7X2</accession>
<dbReference type="EMBL" id="BRYA01000065">
    <property type="protein sequence ID" value="GMI36342.1"/>
    <property type="molecule type" value="Genomic_DNA"/>
</dbReference>
<dbReference type="SUPFAM" id="SSF55021">
    <property type="entry name" value="ACT-like"/>
    <property type="match status" value="1"/>
</dbReference>
<dbReference type="InterPro" id="IPR002376">
    <property type="entry name" value="Formyl_transf_N"/>
</dbReference>
<dbReference type="InterPro" id="IPR044074">
    <property type="entry name" value="PurU_ACT"/>
</dbReference>
<dbReference type="PROSITE" id="PS51671">
    <property type="entry name" value="ACT"/>
    <property type="match status" value="1"/>
</dbReference>
<dbReference type="GO" id="GO:0008864">
    <property type="term" value="F:formyltetrahydrofolate deformylase activity"/>
    <property type="evidence" value="ECO:0007669"/>
    <property type="project" value="InterPro"/>
</dbReference>
<comment type="caution">
    <text evidence="4">The sequence shown here is derived from an EMBL/GenBank/DDBJ whole genome shotgun (WGS) entry which is preliminary data.</text>
</comment>
<evidence type="ECO:0000313" key="5">
    <source>
        <dbReference type="Proteomes" id="UP001165065"/>
    </source>
</evidence>
<evidence type="ECO:0000256" key="1">
    <source>
        <dbReference type="ARBA" id="ARBA00022563"/>
    </source>
</evidence>
<dbReference type="OrthoDB" id="4239773at2759"/>
<dbReference type="Gene3D" id="3.30.70.260">
    <property type="match status" value="1"/>
</dbReference>
<dbReference type="InterPro" id="IPR036477">
    <property type="entry name" value="Formyl_transf_N_sf"/>
</dbReference>
<dbReference type="SUPFAM" id="SSF53328">
    <property type="entry name" value="Formyltransferase"/>
    <property type="match status" value="1"/>
</dbReference>
<dbReference type="PIRSF" id="PIRSF036480">
    <property type="entry name" value="FormyFH4_hydr"/>
    <property type="match status" value="1"/>
</dbReference>
<dbReference type="CDD" id="cd08648">
    <property type="entry name" value="FMT_core_Formyl-FH4-Hydrolase_C"/>
    <property type="match status" value="1"/>
</dbReference>
<dbReference type="Gene3D" id="3.40.50.170">
    <property type="entry name" value="Formyl transferase, N-terminal domain"/>
    <property type="match status" value="1"/>
</dbReference>
<evidence type="ECO:0000259" key="3">
    <source>
        <dbReference type="PROSITE" id="PS51671"/>
    </source>
</evidence>
<keyword evidence="1" id="KW-0554">One-carbon metabolism</keyword>
<name>A0A9W7G7X2_9STRA</name>
<evidence type="ECO:0000256" key="2">
    <source>
        <dbReference type="ARBA" id="ARBA00022801"/>
    </source>
</evidence>
<gene>
    <name evidence="4" type="ORF">TrCOL_g9528</name>
</gene>
<feature type="domain" description="ACT" evidence="3">
    <location>
        <begin position="19"/>
        <end position="102"/>
    </location>
</feature>
<dbReference type="NCBIfam" id="TIGR00655">
    <property type="entry name" value="PurU"/>
    <property type="match status" value="1"/>
</dbReference>
<keyword evidence="5" id="KW-1185">Reference proteome</keyword>
<dbReference type="InterPro" id="IPR041729">
    <property type="entry name" value="Formyl-FH4-Hydrolase_C"/>
</dbReference>
<dbReference type="Pfam" id="PF00551">
    <property type="entry name" value="Formyl_trans_N"/>
    <property type="match status" value="1"/>
</dbReference>
<dbReference type="PANTHER" id="PTHR42706">
    <property type="entry name" value="FORMYLTETRAHYDROFOLATE DEFORMYLASE"/>
    <property type="match status" value="1"/>
</dbReference>
<dbReference type="PANTHER" id="PTHR42706:SF1">
    <property type="entry name" value="FORMYLTETRAHYDROFOLATE DEFORMYLASE 2, MITOCHONDRIAL"/>
    <property type="match status" value="1"/>
</dbReference>
<protein>
    <recommendedName>
        <fullName evidence="3">ACT domain-containing protein</fullName>
    </recommendedName>
</protein>
<keyword evidence="2" id="KW-0378">Hydrolase</keyword>
<dbReference type="Proteomes" id="UP001165065">
    <property type="component" value="Unassembled WGS sequence"/>
</dbReference>
<dbReference type="AlphaFoldDB" id="A0A9W7G7X2"/>
<dbReference type="NCBIfam" id="NF004684">
    <property type="entry name" value="PRK06027.1"/>
    <property type="match status" value="1"/>
</dbReference>
<dbReference type="PRINTS" id="PR01575">
    <property type="entry name" value="FFH4HYDRLASE"/>
</dbReference>
<dbReference type="CDD" id="cd04875">
    <property type="entry name" value="ACT_F4HF-DF"/>
    <property type="match status" value="1"/>
</dbReference>
<dbReference type="InterPro" id="IPR045865">
    <property type="entry name" value="ACT-like_dom_sf"/>
</dbReference>
<evidence type="ECO:0000313" key="4">
    <source>
        <dbReference type="EMBL" id="GMI36342.1"/>
    </source>
</evidence>
<dbReference type="Pfam" id="PF01842">
    <property type="entry name" value="ACT"/>
    <property type="match status" value="1"/>
</dbReference>
<sequence>MTSLASASVTKVPHISHAVLRVSGPDKKGVIAAFTQVLSGHGCNILSSEQHTDTASSRFFQRSAFDISTMLTDKVTLSNGISEVAKRLNMKAEITWPPLRKKVAIFVSKYEHCFWELLLRHRAGELPCDIVCVISNHPDLASITQMFGIRYEVFKITKDTKAEQETKEIELLNSLNVDLIVLARYMQIVSDNFCSTFPHRIINIHHSFLPAFIGSKPYHRAFERGVKLIGATAHYATADLDEGPIIEQDVKRINHKDSVEDLIAKGRILEKEVLVRAVKKHLQEELIVEGNKCIVFGD</sequence>
<dbReference type="HAMAP" id="MF_01927">
    <property type="entry name" value="PurU"/>
    <property type="match status" value="1"/>
</dbReference>
<reference evidence="5" key="1">
    <citation type="journal article" date="2023" name="Commun. Biol.">
        <title>Genome analysis of Parmales, the sister group of diatoms, reveals the evolutionary specialization of diatoms from phago-mixotrophs to photoautotrophs.</title>
        <authorList>
            <person name="Ban H."/>
            <person name="Sato S."/>
            <person name="Yoshikawa S."/>
            <person name="Yamada K."/>
            <person name="Nakamura Y."/>
            <person name="Ichinomiya M."/>
            <person name="Sato N."/>
            <person name="Blanc-Mathieu R."/>
            <person name="Endo H."/>
            <person name="Kuwata A."/>
            <person name="Ogata H."/>
        </authorList>
    </citation>
    <scope>NUCLEOTIDE SEQUENCE [LARGE SCALE GENOMIC DNA]</scope>
</reference>